<feature type="region of interest" description="Disordered" evidence="1">
    <location>
        <begin position="77"/>
        <end position="97"/>
    </location>
</feature>
<protein>
    <recommendedName>
        <fullName evidence="2">DUF6699 domain-containing protein</fullName>
    </recommendedName>
</protein>
<name>A0A9P3UPA6_LYOSH</name>
<evidence type="ECO:0000256" key="1">
    <source>
        <dbReference type="SAM" id="MobiDB-lite"/>
    </source>
</evidence>
<evidence type="ECO:0000259" key="2">
    <source>
        <dbReference type="Pfam" id="PF20415"/>
    </source>
</evidence>
<evidence type="ECO:0000313" key="3">
    <source>
        <dbReference type="EMBL" id="GLB42534.1"/>
    </source>
</evidence>
<sequence length="391" mass="43450">MMSGDHGSLTASTTKPFTFSATLQRRVVKASWCTAPERISQATSCFTKPALKTHLSDVCPLTGTPFIPDSALYPSSPYSNPGSSHPSPNRAAIPLPATAPTDRFTFPTYGLEPDYPTPWGYNRERRPSWHASNPGSLHPSPNRSAIPLPATAPTDRFTFPTYGLEPDYPTSWGYNRERRPSWHASQDGAWLQVPNGVGRNRRHSFGASARPPLFQGGVLYINPWINAESPRNDFYFDLAPPSFNPQRLYGTGQSTLLPSEDMIQPATHPPISRLRIICDAIPQWPCELQLDPYQTGGYQPPPISLSDVLVAVHRNMHRPIGDADWLRLGEQGKIAVANAFSRRCRATSTTFDHERSKGVKRVDYLLGRTQMRGLVRATSSEGWEVMKLIVE</sequence>
<evidence type="ECO:0000313" key="4">
    <source>
        <dbReference type="Proteomes" id="UP001063166"/>
    </source>
</evidence>
<dbReference type="OrthoDB" id="3251728at2759"/>
<dbReference type="EMBL" id="BRPK01000011">
    <property type="protein sequence ID" value="GLB42534.1"/>
    <property type="molecule type" value="Genomic_DNA"/>
</dbReference>
<proteinExistence type="predicted"/>
<feature type="compositionally biased region" description="Polar residues" evidence="1">
    <location>
        <begin position="130"/>
        <end position="143"/>
    </location>
</feature>
<dbReference type="AlphaFoldDB" id="A0A9P3UPA6"/>
<gene>
    <name evidence="3" type="ORF">LshimejAT787_1105490</name>
</gene>
<reference evidence="3" key="1">
    <citation type="submission" date="2022-07" db="EMBL/GenBank/DDBJ databases">
        <title>The genome of Lyophyllum shimeji provides insight into the initial evolution of ectomycorrhizal fungal genome.</title>
        <authorList>
            <person name="Kobayashi Y."/>
            <person name="Shibata T."/>
            <person name="Hirakawa H."/>
            <person name="Shigenobu S."/>
            <person name="Nishiyama T."/>
            <person name="Yamada A."/>
            <person name="Hasebe M."/>
            <person name="Kawaguchi M."/>
        </authorList>
    </citation>
    <scope>NUCLEOTIDE SEQUENCE</scope>
    <source>
        <strain evidence="3">AT787</strain>
    </source>
</reference>
<dbReference type="Pfam" id="PF20415">
    <property type="entry name" value="DUF6699"/>
    <property type="match status" value="1"/>
</dbReference>
<comment type="caution">
    <text evidence="3">The sequence shown here is derived from an EMBL/GenBank/DDBJ whole genome shotgun (WGS) entry which is preliminary data.</text>
</comment>
<feature type="compositionally biased region" description="Low complexity" evidence="1">
    <location>
        <begin position="77"/>
        <end position="88"/>
    </location>
</feature>
<feature type="domain" description="DUF6699" evidence="2">
    <location>
        <begin position="237"/>
        <end position="376"/>
    </location>
</feature>
<dbReference type="Proteomes" id="UP001063166">
    <property type="component" value="Unassembled WGS sequence"/>
</dbReference>
<organism evidence="3 4">
    <name type="scientific">Lyophyllum shimeji</name>
    <name type="common">Hon-shimeji</name>
    <name type="synonym">Tricholoma shimeji</name>
    <dbReference type="NCBI Taxonomy" id="47721"/>
    <lineage>
        <taxon>Eukaryota</taxon>
        <taxon>Fungi</taxon>
        <taxon>Dikarya</taxon>
        <taxon>Basidiomycota</taxon>
        <taxon>Agaricomycotina</taxon>
        <taxon>Agaricomycetes</taxon>
        <taxon>Agaricomycetidae</taxon>
        <taxon>Agaricales</taxon>
        <taxon>Tricholomatineae</taxon>
        <taxon>Lyophyllaceae</taxon>
        <taxon>Lyophyllum</taxon>
    </lineage>
</organism>
<accession>A0A9P3UPA6</accession>
<dbReference type="InterPro" id="IPR046522">
    <property type="entry name" value="DUF6699"/>
</dbReference>
<feature type="region of interest" description="Disordered" evidence="1">
    <location>
        <begin position="126"/>
        <end position="157"/>
    </location>
</feature>
<keyword evidence="4" id="KW-1185">Reference proteome</keyword>